<dbReference type="InterPro" id="IPR050482">
    <property type="entry name" value="Sensor_HK_TwoCompSys"/>
</dbReference>
<feature type="transmembrane region" description="Helical" evidence="4">
    <location>
        <begin position="92"/>
        <end position="118"/>
    </location>
</feature>
<dbReference type="InterPro" id="IPR003594">
    <property type="entry name" value="HATPase_dom"/>
</dbReference>
<keyword evidence="4" id="KW-0812">Transmembrane</keyword>
<dbReference type="OrthoDB" id="144293at2"/>
<keyword evidence="2 6" id="KW-0418">Kinase</keyword>
<dbReference type="SUPFAM" id="SSF55874">
    <property type="entry name" value="ATPase domain of HSP90 chaperone/DNA topoisomerase II/histidine kinase"/>
    <property type="match status" value="1"/>
</dbReference>
<feature type="transmembrane region" description="Helical" evidence="4">
    <location>
        <begin position="124"/>
        <end position="143"/>
    </location>
</feature>
<dbReference type="EMBL" id="RBXO01000001">
    <property type="protein sequence ID" value="RKT54464.1"/>
    <property type="molecule type" value="Genomic_DNA"/>
</dbReference>
<protein>
    <submittedName>
        <fullName evidence="6">Signal transduction histidine kinase</fullName>
    </submittedName>
</protein>
<dbReference type="InterPro" id="IPR011712">
    <property type="entry name" value="Sig_transdc_His_kin_sub3_dim/P"/>
</dbReference>
<dbReference type="InterPro" id="IPR005467">
    <property type="entry name" value="His_kinase_dom"/>
</dbReference>
<evidence type="ECO:0000313" key="6">
    <source>
        <dbReference type="EMBL" id="RKT54464.1"/>
    </source>
</evidence>
<dbReference type="Gene3D" id="1.20.5.1930">
    <property type="match status" value="1"/>
</dbReference>
<evidence type="ECO:0000256" key="1">
    <source>
        <dbReference type="ARBA" id="ARBA00022679"/>
    </source>
</evidence>
<dbReference type="Proteomes" id="UP000282084">
    <property type="component" value="Unassembled WGS sequence"/>
</dbReference>
<sequence length="411" mass="43860">MPEHGPAATPAQTVSAPPEAPGRWFGLWDSYFAISYLVTATLLFSGSAEQPLETAVATAALTALVPWYAGVGRRLIFTERTGWRNVLFTTVLFGLFALATLVDLGSSFALFAVVPMIMMTLPTWPAISVSLVANLVPLLSVWLRQGRIDEQMLGVLPTTLLGIALSALMGLWISRVIRQSRERAALIEELRRNRERVARLSHEAGIAAERERLAREIHDTIAQNLTSVISLVEAAESEVADTDPRTKRLLTLAREAAAEGLAEARQFVVALTPPSLHAGSLGDAVRRRTDTLATQTGLTAVCELEGDEFPLPMAVRVVLLRVAQEAMANVQKHSGATRVEVTLTFEPHQVELAVVDDGRGFDASAAPGGYGLAGMRARVAEIGGVLTVTSAPEEGTMITVSVPVDDGGGAG</sequence>
<dbReference type="InterPro" id="IPR036890">
    <property type="entry name" value="HATPase_C_sf"/>
</dbReference>
<accession>A0A495VZ13</accession>
<dbReference type="SMART" id="SM00387">
    <property type="entry name" value="HATPase_c"/>
    <property type="match status" value="1"/>
</dbReference>
<organism evidence="6 7">
    <name type="scientific">Saccharothrix australiensis</name>
    <dbReference type="NCBI Taxonomy" id="2072"/>
    <lineage>
        <taxon>Bacteria</taxon>
        <taxon>Bacillati</taxon>
        <taxon>Actinomycetota</taxon>
        <taxon>Actinomycetes</taxon>
        <taxon>Pseudonocardiales</taxon>
        <taxon>Pseudonocardiaceae</taxon>
        <taxon>Saccharothrix</taxon>
    </lineage>
</organism>
<dbReference type="PANTHER" id="PTHR24421">
    <property type="entry name" value="NITRATE/NITRITE SENSOR PROTEIN NARX-RELATED"/>
    <property type="match status" value="1"/>
</dbReference>
<keyword evidence="4" id="KW-0472">Membrane</keyword>
<dbReference type="GO" id="GO:0016020">
    <property type="term" value="C:membrane"/>
    <property type="evidence" value="ECO:0007669"/>
    <property type="project" value="InterPro"/>
</dbReference>
<feature type="domain" description="Histidine kinase" evidence="5">
    <location>
        <begin position="216"/>
        <end position="406"/>
    </location>
</feature>
<dbReference type="GO" id="GO:0046983">
    <property type="term" value="F:protein dimerization activity"/>
    <property type="evidence" value="ECO:0007669"/>
    <property type="project" value="InterPro"/>
</dbReference>
<feature type="transmembrane region" description="Helical" evidence="4">
    <location>
        <begin position="155"/>
        <end position="173"/>
    </location>
</feature>
<evidence type="ECO:0000259" key="5">
    <source>
        <dbReference type="PROSITE" id="PS50109"/>
    </source>
</evidence>
<name>A0A495VZ13_9PSEU</name>
<gene>
    <name evidence="6" type="ORF">C8E97_3086</name>
</gene>
<dbReference type="InterPro" id="IPR017205">
    <property type="entry name" value="Sig_transdc_His_kinase_ChrS"/>
</dbReference>
<feature type="transmembrane region" description="Helical" evidence="4">
    <location>
        <begin position="54"/>
        <end position="71"/>
    </location>
</feature>
<keyword evidence="3" id="KW-0902">Two-component regulatory system</keyword>
<evidence type="ECO:0000313" key="7">
    <source>
        <dbReference type="Proteomes" id="UP000282084"/>
    </source>
</evidence>
<comment type="caution">
    <text evidence="6">The sequence shown here is derived from an EMBL/GenBank/DDBJ whole genome shotgun (WGS) entry which is preliminary data.</text>
</comment>
<evidence type="ECO:0000256" key="2">
    <source>
        <dbReference type="ARBA" id="ARBA00022777"/>
    </source>
</evidence>
<keyword evidence="7" id="KW-1185">Reference proteome</keyword>
<dbReference type="Pfam" id="PF07730">
    <property type="entry name" value="HisKA_3"/>
    <property type="match status" value="1"/>
</dbReference>
<dbReference type="AlphaFoldDB" id="A0A495VZ13"/>
<reference evidence="6 7" key="1">
    <citation type="submission" date="2018-10" db="EMBL/GenBank/DDBJ databases">
        <title>Sequencing the genomes of 1000 actinobacteria strains.</title>
        <authorList>
            <person name="Klenk H.-P."/>
        </authorList>
    </citation>
    <scope>NUCLEOTIDE SEQUENCE [LARGE SCALE GENOMIC DNA]</scope>
    <source>
        <strain evidence="6 7">DSM 43800</strain>
    </source>
</reference>
<keyword evidence="1" id="KW-0808">Transferase</keyword>
<dbReference type="GO" id="GO:0000155">
    <property type="term" value="F:phosphorelay sensor kinase activity"/>
    <property type="evidence" value="ECO:0007669"/>
    <property type="project" value="InterPro"/>
</dbReference>
<evidence type="ECO:0000256" key="3">
    <source>
        <dbReference type="ARBA" id="ARBA00023012"/>
    </source>
</evidence>
<dbReference type="Pfam" id="PF02518">
    <property type="entry name" value="HATPase_c"/>
    <property type="match status" value="1"/>
</dbReference>
<dbReference type="PIRSF" id="PIRSF037434">
    <property type="entry name" value="STHK_ChrS"/>
    <property type="match status" value="1"/>
</dbReference>
<evidence type="ECO:0000256" key="4">
    <source>
        <dbReference type="SAM" id="Phobius"/>
    </source>
</evidence>
<dbReference type="PROSITE" id="PS50109">
    <property type="entry name" value="HIS_KIN"/>
    <property type="match status" value="1"/>
</dbReference>
<keyword evidence="4" id="KW-1133">Transmembrane helix</keyword>
<dbReference type="CDD" id="cd16917">
    <property type="entry name" value="HATPase_UhpB-NarQ-NarX-like"/>
    <property type="match status" value="1"/>
</dbReference>
<dbReference type="Gene3D" id="3.30.565.10">
    <property type="entry name" value="Histidine kinase-like ATPase, C-terminal domain"/>
    <property type="match status" value="1"/>
</dbReference>
<proteinExistence type="predicted"/>